<dbReference type="OMA" id="FWTGPKV"/>
<evidence type="ECO:0000313" key="9">
    <source>
        <dbReference type="Proteomes" id="UP000887565"/>
    </source>
</evidence>
<evidence type="ECO:0000256" key="7">
    <source>
        <dbReference type="ARBA" id="ARBA00076634"/>
    </source>
</evidence>
<dbReference type="Proteomes" id="UP000887565">
    <property type="component" value="Unplaced"/>
</dbReference>
<evidence type="ECO:0000313" key="10">
    <source>
        <dbReference type="WBParaSite" id="nRc.2.0.1.t33982-RA"/>
    </source>
</evidence>
<evidence type="ECO:0000256" key="4">
    <source>
        <dbReference type="ARBA" id="ARBA00050933"/>
    </source>
</evidence>
<dbReference type="AlphaFoldDB" id="A0A915K7W7"/>
<feature type="domain" description="GH84" evidence="8">
    <location>
        <begin position="5"/>
        <end position="281"/>
    </location>
</feature>
<evidence type="ECO:0000256" key="5">
    <source>
        <dbReference type="ARBA" id="ARBA00052136"/>
    </source>
</evidence>
<protein>
    <recommendedName>
        <fullName evidence="6">protein O-GlcNAcase</fullName>
        <ecNumber evidence="6">3.2.1.169</ecNumber>
    </recommendedName>
    <alternativeName>
        <fullName evidence="3">Beta-N-acetylhexosaminidase</fullName>
    </alternativeName>
    <alternativeName>
        <fullName evidence="7">Beta-hexosaminidase</fullName>
    </alternativeName>
</protein>
<comment type="catalytic activity">
    <reaction evidence="5">
        <text>3-O-(N-acetyl-beta-D-glucosaminyl)-L-threonyl-[protein] + H2O = L-threonyl-[protein] + N-acetyl-D-glucosamine</text>
        <dbReference type="Rhea" id="RHEA:48892"/>
        <dbReference type="Rhea" id="RHEA-COMP:11060"/>
        <dbReference type="Rhea" id="RHEA-COMP:12252"/>
        <dbReference type="ChEBI" id="CHEBI:15377"/>
        <dbReference type="ChEBI" id="CHEBI:30013"/>
        <dbReference type="ChEBI" id="CHEBI:90840"/>
        <dbReference type="ChEBI" id="CHEBI:506227"/>
        <dbReference type="EC" id="3.2.1.169"/>
    </reaction>
</comment>
<dbReference type="FunFam" id="3.20.20.80:FF:000009">
    <property type="entry name" value="O-GlcNAcase BT_4395"/>
    <property type="match status" value="1"/>
</dbReference>
<dbReference type="PANTHER" id="PTHR13170:SF16">
    <property type="entry name" value="PROTEIN O-GLCNACASE"/>
    <property type="match status" value="1"/>
</dbReference>
<reference evidence="10" key="1">
    <citation type="submission" date="2022-11" db="UniProtKB">
        <authorList>
            <consortium name="WormBaseParasite"/>
        </authorList>
    </citation>
    <scope>IDENTIFICATION</scope>
</reference>
<comment type="catalytic activity">
    <reaction evidence="4">
        <text>3-O-(N-acetyl-beta-D-glucosaminyl)-L-seryl-[protein] + H2O = N-acetyl-D-glucosamine + L-seryl-[protein]</text>
        <dbReference type="Rhea" id="RHEA:48876"/>
        <dbReference type="Rhea" id="RHEA-COMP:9863"/>
        <dbReference type="Rhea" id="RHEA-COMP:12251"/>
        <dbReference type="ChEBI" id="CHEBI:15377"/>
        <dbReference type="ChEBI" id="CHEBI:29999"/>
        <dbReference type="ChEBI" id="CHEBI:90838"/>
        <dbReference type="ChEBI" id="CHEBI:506227"/>
        <dbReference type="EC" id="3.2.1.169"/>
    </reaction>
</comment>
<organism evidence="9 10">
    <name type="scientific">Romanomermis culicivorax</name>
    <name type="common">Nematode worm</name>
    <dbReference type="NCBI Taxonomy" id="13658"/>
    <lineage>
        <taxon>Eukaryota</taxon>
        <taxon>Metazoa</taxon>
        <taxon>Ecdysozoa</taxon>
        <taxon>Nematoda</taxon>
        <taxon>Enoplea</taxon>
        <taxon>Dorylaimia</taxon>
        <taxon>Mermithida</taxon>
        <taxon>Mermithoidea</taxon>
        <taxon>Mermithidae</taxon>
        <taxon>Romanomermis</taxon>
    </lineage>
</organism>
<name>A0A915K7W7_ROMCU</name>
<dbReference type="EC" id="3.2.1.169" evidence="6"/>
<evidence type="ECO:0000256" key="2">
    <source>
        <dbReference type="ARBA" id="ARBA00023295"/>
    </source>
</evidence>
<accession>A0A915K7W7</accession>
<keyword evidence="1" id="KW-0378">Hydrolase</keyword>
<dbReference type="SUPFAM" id="SSF51445">
    <property type="entry name" value="(Trans)glycosidases"/>
    <property type="match status" value="1"/>
</dbReference>
<dbReference type="Pfam" id="PF07555">
    <property type="entry name" value="NAGidase"/>
    <property type="match status" value="1"/>
</dbReference>
<sequence length="387" mass="44133">MPRHYICGVVEGFYGRPWSLEQRRDLFRRLDKFGLNSYVYAPKDDIKHRALWRQLYVDEEIMNLRLLITSAKESNIKFYYAISPGLDIDYSSEEEIDRLKMKLDQVKSLGCDCFAVLFDDIEMTMSSTNKGQFRTYAEAQAFVTNKLFEYLKEPDFLFCPTEYCESRCEPDLMNSEYLLALGKYLNTNIEVLWTGPKVISRLITVDHLDQVCKIVGRRPVIWDNLFANDYDIMRRLFLGPFTGRPVAVKSRTNGFLLNPNCQYEANFTPLFTLAAWNVALNDLPTSAATSAQNSSHKTSDDDFLEPGGEMKCGLDEIELPLSSMYNPESIFNRALEHWVTIAGVNRPAIFYKATPAATLPEEKMDAAPPGDIDGVSRAAFLSVAEKE</sequence>
<evidence type="ECO:0000256" key="6">
    <source>
        <dbReference type="ARBA" id="ARBA00066938"/>
    </source>
</evidence>
<dbReference type="Gene3D" id="3.20.20.80">
    <property type="entry name" value="Glycosidases"/>
    <property type="match status" value="1"/>
</dbReference>
<dbReference type="GO" id="GO:0016231">
    <property type="term" value="F:beta-N-acetylglucosaminidase activity"/>
    <property type="evidence" value="ECO:0007669"/>
    <property type="project" value="TreeGrafter"/>
</dbReference>
<dbReference type="PROSITE" id="PS52009">
    <property type="entry name" value="GH84"/>
    <property type="match status" value="1"/>
</dbReference>
<keyword evidence="2" id="KW-0326">Glycosidase</keyword>
<evidence type="ECO:0000256" key="1">
    <source>
        <dbReference type="ARBA" id="ARBA00022801"/>
    </source>
</evidence>
<dbReference type="InterPro" id="IPR017853">
    <property type="entry name" value="GH"/>
</dbReference>
<dbReference type="InterPro" id="IPR051822">
    <property type="entry name" value="Glycosyl_Hydrolase_84"/>
</dbReference>
<dbReference type="GO" id="GO:0102571">
    <property type="term" value="F:[protein]-3-O-(N-acetyl-D-glucosaminyl)-L-serine/L-threonine O-N-acetyl-alpha-D-glucosaminase activity"/>
    <property type="evidence" value="ECO:0007669"/>
    <property type="project" value="UniProtKB-EC"/>
</dbReference>
<dbReference type="InterPro" id="IPR011496">
    <property type="entry name" value="O-GlcNAcase_cat"/>
</dbReference>
<dbReference type="PANTHER" id="PTHR13170">
    <property type="entry name" value="O-GLCNACASE"/>
    <property type="match status" value="1"/>
</dbReference>
<evidence type="ECO:0000259" key="8">
    <source>
        <dbReference type="PROSITE" id="PS52009"/>
    </source>
</evidence>
<proteinExistence type="predicted"/>
<dbReference type="GO" id="GO:0009100">
    <property type="term" value="P:glycoprotein metabolic process"/>
    <property type="evidence" value="ECO:0007669"/>
    <property type="project" value="TreeGrafter"/>
</dbReference>
<keyword evidence="9" id="KW-1185">Reference proteome</keyword>
<dbReference type="WBParaSite" id="nRc.2.0.1.t33982-RA">
    <property type="protein sequence ID" value="nRc.2.0.1.t33982-RA"/>
    <property type="gene ID" value="nRc.2.0.1.g33982"/>
</dbReference>
<evidence type="ECO:0000256" key="3">
    <source>
        <dbReference type="ARBA" id="ARBA00030512"/>
    </source>
</evidence>